<evidence type="ECO:0000256" key="4">
    <source>
        <dbReference type="ARBA" id="ARBA00023163"/>
    </source>
</evidence>
<sequence length="174" mass="19051">MNTHTEISNIVVDPGSDDSLSNEDDSTKKRRDILTRRPSYRKILNDLGGGEIAVGRGESSSECDTNEDSELSSHSIPSHYQTHTGFIKKENDVETVTEAAPDIDNWEEVTPDPAISYVDFVSMDEAVAVCGEVTDVDIVVEVLNNNIQAEDEEDNSSVVQERAIPSAAEAMDHI</sequence>
<keyword evidence="2" id="KW-0805">Transcription regulation</keyword>
<dbReference type="GO" id="GO:0000978">
    <property type="term" value="F:RNA polymerase II cis-regulatory region sequence-specific DNA binding"/>
    <property type="evidence" value="ECO:0007669"/>
    <property type="project" value="TreeGrafter"/>
</dbReference>
<evidence type="ECO:0000256" key="2">
    <source>
        <dbReference type="ARBA" id="ARBA00023015"/>
    </source>
</evidence>
<evidence type="ECO:0000256" key="5">
    <source>
        <dbReference type="ARBA" id="ARBA00023242"/>
    </source>
</evidence>
<dbReference type="PANTHER" id="PTHR45879">
    <property type="entry name" value="CYCLIC AMP RESPONSE ELEMENT-BINDING PROTEIN B"/>
    <property type="match status" value="1"/>
</dbReference>
<evidence type="ECO:0000256" key="3">
    <source>
        <dbReference type="ARBA" id="ARBA00023125"/>
    </source>
</evidence>
<organism evidence="8">
    <name type="scientific">Timema bartmani</name>
    <dbReference type="NCBI Taxonomy" id="61472"/>
    <lineage>
        <taxon>Eukaryota</taxon>
        <taxon>Metazoa</taxon>
        <taxon>Ecdysozoa</taxon>
        <taxon>Arthropoda</taxon>
        <taxon>Hexapoda</taxon>
        <taxon>Insecta</taxon>
        <taxon>Pterygota</taxon>
        <taxon>Neoptera</taxon>
        <taxon>Polyneoptera</taxon>
        <taxon>Phasmatodea</taxon>
        <taxon>Timematodea</taxon>
        <taxon>Timematoidea</taxon>
        <taxon>Timematidae</taxon>
        <taxon>Timema</taxon>
    </lineage>
</organism>
<keyword evidence="3" id="KW-0238">DNA-binding</keyword>
<dbReference type="PANTHER" id="PTHR45879:SF3">
    <property type="entry name" value="CYCLIC AMP RESPONSE ELEMENT-BINDING PROTEIN B"/>
    <property type="match status" value="1"/>
</dbReference>
<evidence type="ECO:0000313" key="8">
    <source>
        <dbReference type="EMBL" id="CAD7440805.1"/>
    </source>
</evidence>
<proteinExistence type="predicted"/>
<name>A0A7R9ET23_9NEOP</name>
<dbReference type="GO" id="GO:0005634">
    <property type="term" value="C:nucleus"/>
    <property type="evidence" value="ECO:0007669"/>
    <property type="project" value="UniProtKB-SubCell"/>
</dbReference>
<feature type="region of interest" description="Disordered" evidence="6">
    <location>
        <begin position="1"/>
        <end position="33"/>
    </location>
</feature>
<dbReference type="AlphaFoldDB" id="A0A7R9ET23"/>
<dbReference type="GO" id="GO:0005667">
    <property type="term" value="C:transcription regulator complex"/>
    <property type="evidence" value="ECO:0007669"/>
    <property type="project" value="TreeGrafter"/>
</dbReference>
<dbReference type="PROSITE" id="PS50953">
    <property type="entry name" value="KID"/>
    <property type="match status" value="1"/>
</dbReference>
<dbReference type="InterPro" id="IPR001630">
    <property type="entry name" value="Leuzip_CREB"/>
</dbReference>
<evidence type="ECO:0000256" key="6">
    <source>
        <dbReference type="SAM" id="MobiDB-lite"/>
    </source>
</evidence>
<evidence type="ECO:0000256" key="1">
    <source>
        <dbReference type="ARBA" id="ARBA00004123"/>
    </source>
</evidence>
<comment type="subcellular location">
    <subcellularLocation>
        <location evidence="1">Nucleus</location>
    </subcellularLocation>
</comment>
<feature type="domain" description="KID" evidence="7">
    <location>
        <begin position="7"/>
        <end position="66"/>
    </location>
</feature>
<keyword evidence="4" id="KW-0804">Transcription</keyword>
<gene>
    <name evidence="8" type="ORF">TBIB3V08_LOCUS3295</name>
</gene>
<feature type="region of interest" description="Disordered" evidence="6">
    <location>
        <begin position="151"/>
        <end position="174"/>
    </location>
</feature>
<keyword evidence="5" id="KW-0539">Nucleus</keyword>
<evidence type="ECO:0000259" key="7">
    <source>
        <dbReference type="PROSITE" id="PS50953"/>
    </source>
</evidence>
<dbReference type="Pfam" id="PF02173">
    <property type="entry name" value="pKID"/>
    <property type="match status" value="1"/>
</dbReference>
<dbReference type="InterPro" id="IPR003102">
    <property type="entry name" value="CREB1-like_pKID"/>
</dbReference>
<dbReference type="GO" id="GO:0000981">
    <property type="term" value="F:DNA-binding transcription factor activity, RNA polymerase II-specific"/>
    <property type="evidence" value="ECO:0007669"/>
    <property type="project" value="TreeGrafter"/>
</dbReference>
<protein>
    <recommendedName>
        <fullName evidence="7">KID domain-containing protein</fullName>
    </recommendedName>
</protein>
<reference evidence="8" key="1">
    <citation type="submission" date="2020-11" db="EMBL/GenBank/DDBJ databases">
        <authorList>
            <person name="Tran Van P."/>
        </authorList>
    </citation>
    <scope>NUCLEOTIDE SEQUENCE</scope>
</reference>
<dbReference type="EMBL" id="OD565088">
    <property type="protein sequence ID" value="CAD7440805.1"/>
    <property type="molecule type" value="Genomic_DNA"/>
</dbReference>
<accession>A0A7R9ET23</accession>
<feature type="region of interest" description="Disordered" evidence="6">
    <location>
        <begin position="48"/>
        <end position="79"/>
    </location>
</feature>